<feature type="domain" description="DUF58" evidence="1">
    <location>
        <begin position="72"/>
        <end position="269"/>
    </location>
</feature>
<dbReference type="PANTHER" id="PTHR33608">
    <property type="entry name" value="BLL2464 PROTEIN"/>
    <property type="match status" value="1"/>
</dbReference>
<dbReference type="KEGG" id="swp:swp_2402"/>
<dbReference type="eggNOG" id="COG1721">
    <property type="taxonomic scope" value="Bacteria"/>
</dbReference>
<name>B8CM88_SHEPW</name>
<dbReference type="STRING" id="225849.swp_2402"/>
<gene>
    <name evidence="2" type="ordered locus">swp_2402</name>
</gene>
<dbReference type="OrthoDB" id="9776116at2"/>
<evidence type="ECO:0000259" key="1">
    <source>
        <dbReference type="Pfam" id="PF01882"/>
    </source>
</evidence>
<evidence type="ECO:0000313" key="2">
    <source>
        <dbReference type="EMBL" id="ACJ29145.1"/>
    </source>
</evidence>
<dbReference type="InterPro" id="IPR036465">
    <property type="entry name" value="vWFA_dom_sf"/>
</dbReference>
<dbReference type="SUPFAM" id="SSF53300">
    <property type="entry name" value="vWA-like"/>
    <property type="match status" value="1"/>
</dbReference>
<protein>
    <recommendedName>
        <fullName evidence="1">DUF58 domain-containing protein</fullName>
    </recommendedName>
</protein>
<proteinExistence type="predicted"/>
<organism evidence="2 3">
    <name type="scientific">Shewanella piezotolerans (strain WP3 / JCM 13877)</name>
    <dbReference type="NCBI Taxonomy" id="225849"/>
    <lineage>
        <taxon>Bacteria</taxon>
        <taxon>Pseudomonadati</taxon>
        <taxon>Pseudomonadota</taxon>
        <taxon>Gammaproteobacteria</taxon>
        <taxon>Alteromonadales</taxon>
        <taxon>Shewanellaceae</taxon>
        <taxon>Shewanella</taxon>
    </lineage>
</organism>
<dbReference type="AlphaFoldDB" id="B8CM88"/>
<dbReference type="PANTHER" id="PTHR33608:SF12">
    <property type="entry name" value="DUF58 DOMAIN-CONTAINING PROTEIN"/>
    <property type="match status" value="1"/>
</dbReference>
<dbReference type="Pfam" id="PF01882">
    <property type="entry name" value="DUF58"/>
    <property type="match status" value="1"/>
</dbReference>
<accession>B8CM88</accession>
<dbReference type="RefSeq" id="WP_020912505.1">
    <property type="nucleotide sequence ID" value="NC_011566.1"/>
</dbReference>
<sequence length="332" mass="37698">MDFQSKRLHKTITNSDLDLQSLDPRIYCELQTLVALKPAAVKLSFQQGQFRTSAQAGRHNSKVRGRGLNFEELRHYQDGDDVKNMDWRTTMRTGKPHVRAYSEEKERQALIVVDQRASMFFGSQHAMKSVVAAQLSALSAWTILRSGDRVGGLVFNDHKSHYTKPRRSSGNVLSLFQSIIKANHNLNAESYAKESHFSLNKTLLQLDKISSGNSTIIIVSDWQGFNDESLSLLKQLQRKNDVVLVYVHDQFERELHHISDLVATDGSDQLSMIPKQINHQSPNFYKHYSDQFKQKLHVLNCASRTQILPVIEIDTDGSELNQFCSALGRGTN</sequence>
<dbReference type="InterPro" id="IPR002881">
    <property type="entry name" value="DUF58"/>
</dbReference>
<dbReference type="Proteomes" id="UP000000753">
    <property type="component" value="Chromosome"/>
</dbReference>
<dbReference type="HOGENOM" id="CLU_054927_1_0_6"/>
<reference evidence="2 3" key="1">
    <citation type="journal article" date="2008" name="PLoS ONE">
        <title>Environmental adaptation: genomic analysis of the piezotolerant and psychrotolerant deep-sea iron reducing bacterium Shewanella piezotolerans WP3.</title>
        <authorList>
            <person name="Wang F."/>
            <person name="Wang J."/>
            <person name="Jian H."/>
            <person name="Zhang B."/>
            <person name="Li S."/>
            <person name="Wang F."/>
            <person name="Zeng X."/>
            <person name="Gao L."/>
            <person name="Bartlett D.H."/>
            <person name="Yu J."/>
            <person name="Hu S."/>
            <person name="Xiao X."/>
        </authorList>
    </citation>
    <scope>NUCLEOTIDE SEQUENCE [LARGE SCALE GENOMIC DNA]</scope>
    <source>
        <strain evidence="3">WP3 / JCM 13877</strain>
    </source>
</reference>
<evidence type="ECO:0000313" key="3">
    <source>
        <dbReference type="Proteomes" id="UP000000753"/>
    </source>
</evidence>
<keyword evidence="3" id="KW-1185">Reference proteome</keyword>
<dbReference type="EMBL" id="CP000472">
    <property type="protein sequence ID" value="ACJ29145.1"/>
    <property type="molecule type" value="Genomic_DNA"/>
</dbReference>